<protein>
    <submittedName>
        <fullName evidence="2">Uncharacterized protein</fullName>
    </submittedName>
</protein>
<evidence type="ECO:0000313" key="2">
    <source>
        <dbReference type="EMBL" id="MCT2594245.1"/>
    </source>
</evidence>
<keyword evidence="1" id="KW-0175">Coiled coil</keyword>
<evidence type="ECO:0000256" key="1">
    <source>
        <dbReference type="SAM" id="Coils"/>
    </source>
</evidence>
<reference evidence="2 3" key="1">
    <citation type="submission" date="2021-10" db="EMBL/GenBank/DDBJ databases">
        <title>Streptomyces gossypii sp. nov., isolated from soil collected from cotton field.</title>
        <authorList>
            <person name="Ge X."/>
            <person name="Chen X."/>
            <person name="Liu W."/>
        </authorList>
    </citation>
    <scope>NUCLEOTIDE SEQUENCE [LARGE SCALE GENOMIC DNA]</scope>
    <source>
        <strain evidence="2 3">N2-109</strain>
    </source>
</reference>
<evidence type="ECO:0000313" key="3">
    <source>
        <dbReference type="Proteomes" id="UP001156389"/>
    </source>
</evidence>
<comment type="caution">
    <text evidence="2">The sequence shown here is derived from an EMBL/GenBank/DDBJ whole genome shotgun (WGS) entry which is preliminary data.</text>
</comment>
<feature type="coiled-coil region" evidence="1">
    <location>
        <begin position="98"/>
        <end position="153"/>
    </location>
</feature>
<proteinExistence type="predicted"/>
<dbReference type="EMBL" id="JAJAGO010000019">
    <property type="protein sequence ID" value="MCT2594245.1"/>
    <property type="molecule type" value="Genomic_DNA"/>
</dbReference>
<dbReference type="Proteomes" id="UP001156389">
    <property type="component" value="Unassembled WGS sequence"/>
</dbReference>
<organism evidence="2 3">
    <name type="scientific">Streptomyces gossypii</name>
    <dbReference type="NCBI Taxonomy" id="2883101"/>
    <lineage>
        <taxon>Bacteria</taxon>
        <taxon>Bacillati</taxon>
        <taxon>Actinomycetota</taxon>
        <taxon>Actinomycetes</taxon>
        <taxon>Kitasatosporales</taxon>
        <taxon>Streptomycetaceae</taxon>
        <taxon>Streptomyces</taxon>
    </lineage>
</organism>
<sequence length="160" mass="18712">MFDDERRERYAAAIIEPDGVLWFMLTEDEKRAEYARADAAIAVADEERADDAQVYGDAVSAYREEILDLRKEFYEEATRLRAELDVWKGRYRSSVETYRDVTAEIARLRSDCEMWERRALAMADAAENRIAEVEEAQRRMATIRTELTSRQRQMAEGENL</sequence>
<accession>A0ABT2K261</accession>
<keyword evidence="3" id="KW-1185">Reference proteome</keyword>
<name>A0ABT2K261_9ACTN</name>
<gene>
    <name evidence="2" type="ORF">LHJ74_30795</name>
</gene>
<dbReference type="RefSeq" id="WP_260221564.1">
    <property type="nucleotide sequence ID" value="NZ_JAJAGO010000019.1"/>
</dbReference>